<sequence>MRMAKLVMTGLVSVSLASVGYAADYSKNSDDELIKLNNGKLKAADAADLKLEVIKRANKLEGEAKKAFLDKVKAAYDKATENFKVKDFRAYEESVRKEFKAKIDALSEEAKKEFGITGGGCPHHGGGEHKPEEKAGEHKH</sequence>
<keyword evidence="4" id="KW-1185">Reference proteome</keyword>
<organism evidence="3 4">
    <name type="scientific">Helicobacter macacae MIT 99-5501</name>
    <dbReference type="NCBI Taxonomy" id="1357400"/>
    <lineage>
        <taxon>Bacteria</taxon>
        <taxon>Pseudomonadati</taxon>
        <taxon>Campylobacterota</taxon>
        <taxon>Epsilonproteobacteria</taxon>
        <taxon>Campylobacterales</taxon>
        <taxon>Helicobacteraceae</taxon>
        <taxon>Helicobacter</taxon>
    </lineage>
</organism>
<comment type="caution">
    <text evidence="3">The sequence shown here is derived from an EMBL/GenBank/DDBJ whole genome shotgun (WGS) entry which is preliminary data.</text>
</comment>
<gene>
    <name evidence="3" type="ORF">HMPREF2086_00778</name>
</gene>
<dbReference type="AlphaFoldDB" id="V8CBE2"/>
<dbReference type="PATRIC" id="fig|1357400.3.peg.1070"/>
<evidence type="ECO:0000313" key="4">
    <source>
        <dbReference type="Proteomes" id="UP000018731"/>
    </source>
</evidence>
<proteinExistence type="predicted"/>
<dbReference type="Gene3D" id="1.20.120.1430">
    <property type="entry name" value="HP0721 helical bundle"/>
    <property type="match status" value="1"/>
</dbReference>
<dbReference type="InterPro" id="IPR009488">
    <property type="entry name" value="DUF1104"/>
</dbReference>
<dbReference type="Proteomes" id="UP000018731">
    <property type="component" value="Unassembled WGS sequence"/>
</dbReference>
<dbReference type="OrthoDB" id="5328834at2"/>
<dbReference type="RefSeq" id="WP_023927502.1">
    <property type="nucleotide sequence ID" value="NZ_KI669454.1"/>
</dbReference>
<evidence type="ECO:0008006" key="5">
    <source>
        <dbReference type="Google" id="ProtNLM"/>
    </source>
</evidence>
<accession>V8CBE2</accession>
<evidence type="ECO:0000256" key="2">
    <source>
        <dbReference type="SAM" id="SignalP"/>
    </source>
</evidence>
<evidence type="ECO:0000256" key="1">
    <source>
        <dbReference type="SAM" id="MobiDB-lite"/>
    </source>
</evidence>
<name>V8CBE2_9HELI</name>
<evidence type="ECO:0000313" key="3">
    <source>
        <dbReference type="EMBL" id="ETD24031.1"/>
    </source>
</evidence>
<protein>
    <recommendedName>
        <fullName evidence="5">DUF1104 domain-containing protein</fullName>
    </recommendedName>
</protein>
<keyword evidence="2" id="KW-0732">Signal</keyword>
<feature type="signal peptide" evidence="2">
    <location>
        <begin position="1"/>
        <end position="22"/>
    </location>
</feature>
<feature type="compositionally biased region" description="Basic and acidic residues" evidence="1">
    <location>
        <begin position="125"/>
        <end position="140"/>
    </location>
</feature>
<reference evidence="3 4" key="1">
    <citation type="journal article" date="2014" name="Genome Announc.">
        <title>Draft genome sequences of six enterohepatic helicobacter species isolated from humans and one from rhesus macaques.</title>
        <authorList>
            <person name="Shen Z."/>
            <person name="Sheh A."/>
            <person name="Young S.K."/>
            <person name="Abouelliel A."/>
            <person name="Ward D.V."/>
            <person name="Earl A.M."/>
            <person name="Fox J.G."/>
        </authorList>
    </citation>
    <scope>NUCLEOTIDE SEQUENCE [LARGE SCALE GENOMIC DNA]</scope>
    <source>
        <strain evidence="3 4">MIT 99-5501</strain>
    </source>
</reference>
<feature type="region of interest" description="Disordered" evidence="1">
    <location>
        <begin position="114"/>
        <end position="140"/>
    </location>
</feature>
<dbReference type="HOGENOM" id="CLU_1832405_0_0_7"/>
<dbReference type="EMBL" id="AZJI01000004">
    <property type="protein sequence ID" value="ETD24031.1"/>
    <property type="molecule type" value="Genomic_DNA"/>
</dbReference>
<dbReference type="Pfam" id="PF06518">
    <property type="entry name" value="DUF1104"/>
    <property type="match status" value="1"/>
</dbReference>
<feature type="chain" id="PRO_5004767420" description="DUF1104 domain-containing protein" evidence="2">
    <location>
        <begin position="23"/>
        <end position="140"/>
    </location>
</feature>
<dbReference type="InterPro" id="IPR038310">
    <property type="entry name" value="DUF1104_sf"/>
</dbReference>